<dbReference type="EMBL" id="BRXW01000028">
    <property type="protein sequence ID" value="GMI00915.1"/>
    <property type="molecule type" value="Genomic_DNA"/>
</dbReference>
<evidence type="ECO:0000313" key="2">
    <source>
        <dbReference type="Proteomes" id="UP001165122"/>
    </source>
</evidence>
<comment type="caution">
    <text evidence="1">The sequence shown here is derived from an EMBL/GenBank/DDBJ whole genome shotgun (WGS) entry which is preliminary data.</text>
</comment>
<gene>
    <name evidence="1" type="ORF">TrLO_g12165</name>
</gene>
<dbReference type="AlphaFoldDB" id="A0A9W7C838"/>
<protein>
    <submittedName>
        <fullName evidence="1">Uncharacterized protein</fullName>
    </submittedName>
</protein>
<dbReference type="Proteomes" id="UP001165122">
    <property type="component" value="Unassembled WGS sequence"/>
</dbReference>
<proteinExistence type="predicted"/>
<dbReference type="SUPFAM" id="SSF55961">
    <property type="entry name" value="Bet v1-like"/>
    <property type="match status" value="1"/>
</dbReference>
<reference evidence="2" key="1">
    <citation type="journal article" date="2023" name="Commun. Biol.">
        <title>Genome analysis of Parmales, the sister group of diatoms, reveals the evolutionary specialization of diatoms from phago-mixotrophs to photoautotrophs.</title>
        <authorList>
            <person name="Ban H."/>
            <person name="Sato S."/>
            <person name="Yoshikawa S."/>
            <person name="Yamada K."/>
            <person name="Nakamura Y."/>
            <person name="Ichinomiya M."/>
            <person name="Sato N."/>
            <person name="Blanc-Mathieu R."/>
            <person name="Endo H."/>
            <person name="Kuwata A."/>
            <person name="Ogata H."/>
        </authorList>
    </citation>
    <scope>NUCLEOTIDE SEQUENCE [LARGE SCALE GENOMIC DNA]</scope>
    <source>
        <strain evidence="2">NIES 3700</strain>
    </source>
</reference>
<name>A0A9W7C838_9STRA</name>
<keyword evidence="2" id="KW-1185">Reference proteome</keyword>
<evidence type="ECO:0000313" key="1">
    <source>
        <dbReference type="EMBL" id="GMI00915.1"/>
    </source>
</evidence>
<sequence>MGDTQSKINLNSKLQEFSLKDVDSEENVATFINSSVMHSGSTIKVPDAKAKDAFDYMSHVENTHIWQENVSSVTIPTYSPCSHGLGCMYVSTGRIVFLSNSRVVRFLRMTRFDEDEMHCEISQASALTHCIYRTKVEDLEDEDACLLHFSTTMSFTSPVADYIASVLMGRMWIQKIMNNLVDEYLIQAWHAFDQGWDLCKATHKLDQFPPPV</sequence>
<organism evidence="1 2">
    <name type="scientific">Triparma laevis f. longispina</name>
    <dbReference type="NCBI Taxonomy" id="1714387"/>
    <lineage>
        <taxon>Eukaryota</taxon>
        <taxon>Sar</taxon>
        <taxon>Stramenopiles</taxon>
        <taxon>Ochrophyta</taxon>
        <taxon>Bolidophyceae</taxon>
        <taxon>Parmales</taxon>
        <taxon>Triparmaceae</taxon>
        <taxon>Triparma</taxon>
    </lineage>
</organism>
<accession>A0A9W7C838</accession>